<comment type="subcellular location">
    <subcellularLocation>
        <location evidence="2">Cell membrane</location>
        <topology evidence="2">Lipid-anchor</topology>
    </subcellularLocation>
</comment>
<comment type="caution">
    <text evidence="4">The sequence shown here is derived from an EMBL/GenBank/DDBJ whole genome shotgun (WGS) entry which is preliminary data.</text>
</comment>
<feature type="signal peptide" evidence="2">
    <location>
        <begin position="1"/>
        <end position="23"/>
    </location>
</feature>
<dbReference type="PANTHER" id="PTHR30203:SF33">
    <property type="entry name" value="BLR4455 PROTEIN"/>
    <property type="match status" value="1"/>
</dbReference>
<dbReference type="EMBL" id="CAJZAG010000001">
    <property type="protein sequence ID" value="CAG9164329.1"/>
    <property type="molecule type" value="Genomic_DNA"/>
</dbReference>
<sequence>MKTSSHNWLASGSMLLASLLVLAGCSLAPTYEVPATSATTQTQFKEASSDWTQMQLKPGEGGNWQTARPSEELARGEWWTIFGDSQLDALEQQALDANQNLKAAAARLKEARALVQAAKAGYYPTLDAGFGPTREKLSAASQLQPDGTNIPQQTLWRAQASASYEVDLFGRVASTVDASKAEAQRSEALFRSVQLALQADVAQNYFALRGYDAEMEVFSTTVKLRQQALQLVERRFAEGDISELDVARARSELATAKSDAMTVQRLRAASEHSLAVLLGKAPAEFSMTPTPLQAINVRIPAGLPSSLLERRPDVAAAERTMAAANARIGIAKAAFFPSLTLTGVGGFESATLGDLFKWSSRAFLLGPLAGTSLNIPIFDGGRRNANLANARAVYEEDVAKYRQQVLTAFREVEDGLSDLRILESQTQTQADAVSAAGRAADISRTQYNEGAVNYLDVIDAERTALQSRRAAVQLQSVQAAATVNLIRALGGGWQGVPETVAKQ</sequence>
<protein>
    <submittedName>
        <fullName evidence="4">Toluene efflux pump outer membrane protein TtgF</fullName>
    </submittedName>
</protein>
<dbReference type="PROSITE" id="PS51257">
    <property type="entry name" value="PROKAR_LIPOPROTEIN"/>
    <property type="match status" value="1"/>
</dbReference>
<evidence type="ECO:0000313" key="4">
    <source>
        <dbReference type="EMBL" id="CAG9164329.1"/>
    </source>
</evidence>
<dbReference type="InterPro" id="IPR010131">
    <property type="entry name" value="MdtP/NodT-like"/>
</dbReference>
<keyword evidence="2" id="KW-0472">Membrane</keyword>
<keyword evidence="2" id="KW-0812">Transmembrane</keyword>
<dbReference type="Pfam" id="PF02321">
    <property type="entry name" value="OEP"/>
    <property type="match status" value="2"/>
</dbReference>
<feature type="coiled-coil region" evidence="3">
    <location>
        <begin position="87"/>
        <end position="118"/>
    </location>
</feature>
<evidence type="ECO:0000256" key="3">
    <source>
        <dbReference type="SAM" id="Coils"/>
    </source>
</evidence>
<reference evidence="4 5" key="1">
    <citation type="submission" date="2021-08" db="EMBL/GenBank/DDBJ databases">
        <authorList>
            <person name="Peeters C."/>
        </authorList>
    </citation>
    <scope>NUCLEOTIDE SEQUENCE [LARGE SCALE GENOMIC DNA]</scope>
    <source>
        <strain evidence="4 5">LMG 32289</strain>
    </source>
</reference>
<keyword evidence="3" id="KW-0175">Coiled coil</keyword>
<evidence type="ECO:0000313" key="5">
    <source>
        <dbReference type="Proteomes" id="UP000706525"/>
    </source>
</evidence>
<keyword evidence="2" id="KW-0732">Signal</keyword>
<keyword evidence="2" id="KW-0564">Palmitate</keyword>
<dbReference type="PANTHER" id="PTHR30203">
    <property type="entry name" value="OUTER MEMBRANE CATION EFFLUX PROTEIN"/>
    <property type="match status" value="1"/>
</dbReference>
<dbReference type="Proteomes" id="UP000706525">
    <property type="component" value="Unassembled WGS sequence"/>
</dbReference>
<keyword evidence="2" id="KW-0449">Lipoprotein</keyword>
<gene>
    <name evidence="4" type="primary">ttgF_1</name>
    <name evidence="4" type="ORF">LMG32289_00672</name>
</gene>
<feature type="chain" id="PRO_5044988541" evidence="2">
    <location>
        <begin position="24"/>
        <end position="503"/>
    </location>
</feature>
<keyword evidence="5" id="KW-1185">Reference proteome</keyword>
<evidence type="ECO:0000256" key="1">
    <source>
        <dbReference type="ARBA" id="ARBA00007613"/>
    </source>
</evidence>
<proteinExistence type="inferred from homology"/>
<dbReference type="Gene3D" id="2.20.200.10">
    <property type="entry name" value="Outer membrane efflux proteins (OEP)"/>
    <property type="match status" value="1"/>
</dbReference>
<evidence type="ECO:0000256" key="2">
    <source>
        <dbReference type="RuleBase" id="RU362097"/>
    </source>
</evidence>
<dbReference type="RefSeq" id="WP_223981812.1">
    <property type="nucleotide sequence ID" value="NZ_CAJZAG010000001.1"/>
</dbReference>
<dbReference type="SUPFAM" id="SSF56954">
    <property type="entry name" value="Outer membrane efflux proteins (OEP)"/>
    <property type="match status" value="1"/>
</dbReference>
<dbReference type="InterPro" id="IPR003423">
    <property type="entry name" value="OMP_efflux"/>
</dbReference>
<comment type="similarity">
    <text evidence="1 2">Belongs to the outer membrane factor (OMF) (TC 1.B.17) family.</text>
</comment>
<dbReference type="Gene3D" id="1.20.1600.10">
    <property type="entry name" value="Outer membrane efflux proteins (OEP)"/>
    <property type="match status" value="1"/>
</dbReference>
<name>A0ABN7XXC6_9BURK</name>
<keyword evidence="2" id="KW-1134">Transmembrane beta strand</keyword>
<organism evidence="4 5">
    <name type="scientific">Cupriavidus pampae</name>
    <dbReference type="NCBI Taxonomy" id="659251"/>
    <lineage>
        <taxon>Bacteria</taxon>
        <taxon>Pseudomonadati</taxon>
        <taxon>Pseudomonadota</taxon>
        <taxon>Betaproteobacteria</taxon>
        <taxon>Burkholderiales</taxon>
        <taxon>Burkholderiaceae</taxon>
        <taxon>Cupriavidus</taxon>
    </lineage>
</organism>
<dbReference type="NCBIfam" id="TIGR01845">
    <property type="entry name" value="outer_NodT"/>
    <property type="match status" value="1"/>
</dbReference>
<accession>A0ABN7XXC6</accession>